<feature type="region of interest" description="Disordered" evidence="5">
    <location>
        <begin position="863"/>
        <end position="887"/>
    </location>
</feature>
<dbReference type="GO" id="GO:0006886">
    <property type="term" value="P:intracellular protein transport"/>
    <property type="evidence" value="ECO:0007669"/>
    <property type="project" value="UniProtKB-UniRule"/>
</dbReference>
<dbReference type="GO" id="GO:0006904">
    <property type="term" value="P:vesicle docking involved in exocytosis"/>
    <property type="evidence" value="ECO:0007669"/>
    <property type="project" value="TreeGrafter"/>
</dbReference>
<keyword evidence="7" id="KW-1185">Reference proteome</keyword>
<dbReference type="OrthoDB" id="1845386at2759"/>
<organism evidence="6 7">
    <name type="scientific">Leptomonas seymouri</name>
    <dbReference type="NCBI Taxonomy" id="5684"/>
    <lineage>
        <taxon>Eukaryota</taxon>
        <taxon>Discoba</taxon>
        <taxon>Euglenozoa</taxon>
        <taxon>Kinetoplastea</taxon>
        <taxon>Metakinetoplastina</taxon>
        <taxon>Trypanosomatida</taxon>
        <taxon>Trypanosomatidae</taxon>
        <taxon>Leishmaniinae</taxon>
        <taxon>Leptomonas</taxon>
    </lineage>
</organism>
<dbReference type="GO" id="GO:0005768">
    <property type="term" value="C:endosome"/>
    <property type="evidence" value="ECO:0007669"/>
    <property type="project" value="TreeGrafter"/>
</dbReference>
<evidence type="ECO:0000256" key="4">
    <source>
        <dbReference type="PROSITE-ProRule" id="PRU01006"/>
    </source>
</evidence>
<dbReference type="Proteomes" id="UP000038009">
    <property type="component" value="Unassembled WGS sequence"/>
</dbReference>
<sequence length="1103" mass="120443">MSHAASVDLRGHSAALHDPIFPRVEITTYPLEDSKDLIEDIDCQSGVLALLRRSGCLELRDVEEDRPLLRTQVRNPHKVFVHPSGNLVLTAASDGEVYVHDTYGARTPASTQLPGTIRLGAFIQGAQEVVVGECVGWLPQDSFGIPPEDEEVGDASAAGATRASVSIASAARAVDCACLMGVNRGDAVFAVHVRSSSSNPGRLKINATVAWALPSPVASSLPTRTVLFERVSPRGCVLLLSTTTHLHVASSSEVDTPTALLRALSSGAATLQTRTVSLYGGPASTAEANGQVRLFRPSPSAPPQSFIWNSATGAVHGVFSRPVDDDVADESERLLFSDGCGLGRPCGGSTQEGGACVSSNAAEYTIDFARLAEQGHASSDLVLNKSLLPPASAPLVVIPTAFHMLLLYPKRCLVLHQPPGLPWRSPADNVGNSAENHEPPTPSELIQRLRFDPFHAAPPPSSDLCGAVHDVGARTFLLFSRTHIWEVQMEDEAHQQWRLFLERGCNANESLVMRKRFLDAACRLAFYSDAQRNLCQFYRAKFFLESGATHHAISQFAQCDWFENAYALLTTYRNVNVRTAFVEARLRFLLDNLASLDDWAPQITTLFTILVLAKLDHISRCMTASREVAAAAEKELQQLLSSTVERCGSFVKNSVGKVILRLLEEQGRRECALVFAKAMQQAHYAVSSYVAQHNYDEAVKVLSTCYGSTAQLQPWYDFTSILIRHRPVALITGLLRVLSREARAGRVLPLQVERMIPSFVQYDRSMNEVAGNREHQVVVLLDQCINRYECASSAVHNYFACLLAETKDYDRLDDFINTSLFFDPGYALRVCLEHGCTGAAVALYKHMRLYRDAVTTALYAPGQLGSGSESSASIEEGAGGDEGTEPNAWQGVVTAEDTLRGLTGKLLQEELKQLWMLTAEQALANHNVGAALAVVQESGGVLRTEDVLRRVEDASVVGDFRDAICESFDAYALTKRQLCETQEEVNQTAEGVKEDLRQARQQFGYITASQRCPLCHRPLMQSSTPYFVYSNCGHVVHEPCAVARLEAMGGLETFLADDFIAPHVVDGVRDVRELAQQDCVICGEAVVVEVGMPLCVKDASWLL</sequence>
<keyword evidence="2" id="KW-0863">Zinc-finger</keyword>
<keyword evidence="1" id="KW-0479">Metal-binding</keyword>
<comment type="caution">
    <text evidence="6">The sequence shown here is derived from an EMBL/GenBank/DDBJ whole genome shotgun (WGS) entry which is preliminary data.</text>
</comment>
<keyword evidence="3" id="KW-0862">Zinc</keyword>
<dbReference type="GO" id="GO:0048284">
    <property type="term" value="P:organelle fusion"/>
    <property type="evidence" value="ECO:0007669"/>
    <property type="project" value="TreeGrafter"/>
</dbReference>
<dbReference type="GO" id="GO:0030897">
    <property type="term" value="C:HOPS complex"/>
    <property type="evidence" value="ECO:0007669"/>
    <property type="project" value="TreeGrafter"/>
</dbReference>
<dbReference type="GO" id="GO:0007032">
    <property type="term" value="P:endosome organization"/>
    <property type="evidence" value="ECO:0007669"/>
    <property type="project" value="TreeGrafter"/>
</dbReference>
<dbReference type="InterPro" id="IPR000547">
    <property type="entry name" value="Clathrin_H-chain/VPS_repeat"/>
</dbReference>
<dbReference type="OMA" id="CGHVVHE"/>
<evidence type="ECO:0000313" key="7">
    <source>
        <dbReference type="Proteomes" id="UP000038009"/>
    </source>
</evidence>
<dbReference type="GO" id="GO:0007033">
    <property type="term" value="P:vacuole organization"/>
    <property type="evidence" value="ECO:0007669"/>
    <property type="project" value="TreeGrafter"/>
</dbReference>
<name>A0A0N1PAX5_LEPSE</name>
<evidence type="ECO:0000313" key="6">
    <source>
        <dbReference type="EMBL" id="KPI82683.1"/>
    </source>
</evidence>
<feature type="compositionally biased region" description="Low complexity" evidence="5">
    <location>
        <begin position="866"/>
        <end position="876"/>
    </location>
</feature>
<dbReference type="EMBL" id="LJSK01000605">
    <property type="protein sequence ID" value="KPI82683.1"/>
    <property type="molecule type" value="Genomic_DNA"/>
</dbReference>
<evidence type="ECO:0000256" key="3">
    <source>
        <dbReference type="ARBA" id="ARBA00022833"/>
    </source>
</evidence>
<dbReference type="GO" id="GO:0008270">
    <property type="term" value="F:zinc ion binding"/>
    <property type="evidence" value="ECO:0007669"/>
    <property type="project" value="UniProtKB-KW"/>
</dbReference>
<evidence type="ECO:0008006" key="8">
    <source>
        <dbReference type="Google" id="ProtNLM"/>
    </source>
</evidence>
<feature type="repeat" description="CHCR" evidence="4">
    <location>
        <begin position="749"/>
        <end position="896"/>
    </location>
</feature>
<reference evidence="6 7" key="1">
    <citation type="journal article" date="2015" name="PLoS Pathog.">
        <title>Leptomonas seymouri: Adaptations to the Dixenous Life Cycle Analyzed by Genome Sequencing, Transcriptome Profiling and Co-infection with Leishmania donovani.</title>
        <authorList>
            <person name="Kraeva N."/>
            <person name="Butenko A."/>
            <person name="Hlavacova J."/>
            <person name="Kostygov A."/>
            <person name="Myskova J."/>
            <person name="Grybchuk D."/>
            <person name="Lestinova T."/>
            <person name="Votypka J."/>
            <person name="Volf P."/>
            <person name="Opperdoes F."/>
            <person name="Flegontov P."/>
            <person name="Lukes J."/>
            <person name="Yurchenko V."/>
        </authorList>
    </citation>
    <scope>NUCLEOTIDE SEQUENCE [LARGE SCALE GENOMIC DNA]</scope>
    <source>
        <strain evidence="6 7">ATCC 30220</strain>
    </source>
</reference>
<evidence type="ECO:0000256" key="1">
    <source>
        <dbReference type="ARBA" id="ARBA00022723"/>
    </source>
</evidence>
<dbReference type="PANTHER" id="PTHR23323">
    <property type="entry name" value="VACUOLAR PROTEIN SORTING-ASSOCIATED PROTEIN"/>
    <property type="match status" value="1"/>
</dbReference>
<proteinExistence type="predicted"/>
<dbReference type="VEuPathDB" id="TriTrypDB:Lsey_0605_0010"/>
<accession>A0A0N1PAX5</accession>
<protein>
    <recommendedName>
        <fullName evidence="8">Pep3/Vps18/deep orange domain-containing protein</fullName>
    </recommendedName>
</protein>
<evidence type="ECO:0000256" key="2">
    <source>
        <dbReference type="ARBA" id="ARBA00022771"/>
    </source>
</evidence>
<dbReference type="PROSITE" id="PS50236">
    <property type="entry name" value="CHCR"/>
    <property type="match status" value="1"/>
</dbReference>
<dbReference type="GO" id="GO:0030674">
    <property type="term" value="F:protein-macromolecule adaptor activity"/>
    <property type="evidence" value="ECO:0007669"/>
    <property type="project" value="TreeGrafter"/>
</dbReference>
<dbReference type="AlphaFoldDB" id="A0A0N1PAX5"/>
<dbReference type="PANTHER" id="PTHR23323:SF26">
    <property type="entry name" value="VACUOLAR PROTEIN SORTING-ASSOCIATED PROTEIN 18 HOMOLOG"/>
    <property type="match status" value="1"/>
</dbReference>
<evidence type="ECO:0000256" key="5">
    <source>
        <dbReference type="SAM" id="MobiDB-lite"/>
    </source>
</evidence>
<gene>
    <name evidence="6" type="ORF">ABL78_8304</name>
</gene>